<dbReference type="OrthoDB" id="416217at2759"/>
<feature type="compositionally biased region" description="Basic and acidic residues" evidence="1">
    <location>
        <begin position="20"/>
        <end position="33"/>
    </location>
</feature>
<accession>A0A9P4YBI7</accession>
<feature type="region of interest" description="Disordered" evidence="1">
    <location>
        <begin position="19"/>
        <end position="50"/>
    </location>
</feature>
<feature type="compositionally biased region" description="Low complexity" evidence="1">
    <location>
        <begin position="36"/>
        <end position="48"/>
    </location>
</feature>
<gene>
    <name evidence="2" type="ORF">M406DRAFT_354222</name>
</gene>
<evidence type="ECO:0000313" key="3">
    <source>
        <dbReference type="Proteomes" id="UP000803844"/>
    </source>
</evidence>
<comment type="caution">
    <text evidence="2">The sequence shown here is derived from an EMBL/GenBank/DDBJ whole genome shotgun (WGS) entry which is preliminary data.</text>
</comment>
<proteinExistence type="predicted"/>
<reference evidence="2" key="1">
    <citation type="journal article" date="2020" name="Phytopathology">
        <title>Genome sequence of the chestnut blight fungus Cryphonectria parasitica EP155: A fundamental resource for an archetypical invasive plant pathogen.</title>
        <authorList>
            <person name="Crouch J.A."/>
            <person name="Dawe A."/>
            <person name="Aerts A."/>
            <person name="Barry K."/>
            <person name="Churchill A.C.L."/>
            <person name="Grimwood J."/>
            <person name="Hillman B."/>
            <person name="Milgroom M.G."/>
            <person name="Pangilinan J."/>
            <person name="Smith M."/>
            <person name="Salamov A."/>
            <person name="Schmutz J."/>
            <person name="Yadav J."/>
            <person name="Grigoriev I.V."/>
            <person name="Nuss D."/>
        </authorList>
    </citation>
    <scope>NUCLEOTIDE SEQUENCE</scope>
    <source>
        <strain evidence="2">EP155</strain>
    </source>
</reference>
<organism evidence="2 3">
    <name type="scientific">Cryphonectria parasitica (strain ATCC 38755 / EP155)</name>
    <dbReference type="NCBI Taxonomy" id="660469"/>
    <lineage>
        <taxon>Eukaryota</taxon>
        <taxon>Fungi</taxon>
        <taxon>Dikarya</taxon>
        <taxon>Ascomycota</taxon>
        <taxon>Pezizomycotina</taxon>
        <taxon>Sordariomycetes</taxon>
        <taxon>Sordariomycetidae</taxon>
        <taxon>Diaporthales</taxon>
        <taxon>Cryphonectriaceae</taxon>
        <taxon>Cryphonectria-Endothia species complex</taxon>
        <taxon>Cryphonectria</taxon>
    </lineage>
</organism>
<dbReference type="RefSeq" id="XP_040780982.1">
    <property type="nucleotide sequence ID" value="XM_040922861.1"/>
</dbReference>
<evidence type="ECO:0000313" key="2">
    <source>
        <dbReference type="EMBL" id="KAF3770021.1"/>
    </source>
</evidence>
<dbReference type="EMBL" id="MU032344">
    <property type="protein sequence ID" value="KAF3770021.1"/>
    <property type="molecule type" value="Genomic_DNA"/>
</dbReference>
<dbReference type="Proteomes" id="UP000803844">
    <property type="component" value="Unassembled WGS sequence"/>
</dbReference>
<protein>
    <submittedName>
        <fullName evidence="2">Uncharacterized protein</fullName>
    </submittedName>
</protein>
<sequence>MVTVFKILTCRVIKDSPSLPREHDIATRPHPEEAESPSTPTQPQSDSSDAQRRAFQFVSRGVSIALCLASLSSAGPDEGPSDALSRLQPDIERYFFSLPIICAGTFRDLAFRGDARALVVLLHFYRAARVLLTGPQSWWACERSRVLESLILRDLTAKGLEAYAWAPGWEASQDASAQPVSQDRKEGCQL</sequence>
<keyword evidence="3" id="KW-1185">Reference proteome</keyword>
<dbReference type="AlphaFoldDB" id="A0A9P4YBI7"/>
<dbReference type="GeneID" id="63839990"/>
<name>A0A9P4YBI7_CRYP1</name>
<evidence type="ECO:0000256" key="1">
    <source>
        <dbReference type="SAM" id="MobiDB-lite"/>
    </source>
</evidence>